<evidence type="ECO:0000313" key="3">
    <source>
        <dbReference type="Proteomes" id="UP001165190"/>
    </source>
</evidence>
<gene>
    <name evidence="2" type="ORF">HRI_005114500</name>
</gene>
<organism evidence="2 3">
    <name type="scientific">Hibiscus trionum</name>
    <name type="common">Flower of an hour</name>
    <dbReference type="NCBI Taxonomy" id="183268"/>
    <lineage>
        <taxon>Eukaryota</taxon>
        <taxon>Viridiplantae</taxon>
        <taxon>Streptophyta</taxon>
        <taxon>Embryophyta</taxon>
        <taxon>Tracheophyta</taxon>
        <taxon>Spermatophyta</taxon>
        <taxon>Magnoliopsida</taxon>
        <taxon>eudicotyledons</taxon>
        <taxon>Gunneridae</taxon>
        <taxon>Pentapetalae</taxon>
        <taxon>rosids</taxon>
        <taxon>malvids</taxon>
        <taxon>Malvales</taxon>
        <taxon>Malvaceae</taxon>
        <taxon>Malvoideae</taxon>
        <taxon>Hibiscus</taxon>
    </lineage>
</organism>
<dbReference type="PANTHER" id="PTHR33356">
    <property type="entry name" value="TIP41-LIKE PROTEIN"/>
    <property type="match status" value="1"/>
</dbReference>
<feature type="compositionally biased region" description="Low complexity" evidence="1">
    <location>
        <begin position="127"/>
        <end position="143"/>
    </location>
</feature>
<dbReference type="AlphaFoldDB" id="A0A9W7MQU7"/>
<feature type="region of interest" description="Disordered" evidence="1">
    <location>
        <begin position="116"/>
        <end position="143"/>
    </location>
</feature>
<proteinExistence type="predicted"/>
<comment type="caution">
    <text evidence="2">The sequence shown here is derived from an EMBL/GenBank/DDBJ whole genome shotgun (WGS) entry which is preliminary data.</text>
</comment>
<evidence type="ECO:0000256" key="1">
    <source>
        <dbReference type="SAM" id="MobiDB-lite"/>
    </source>
</evidence>
<evidence type="ECO:0000313" key="2">
    <source>
        <dbReference type="EMBL" id="GMJ14453.1"/>
    </source>
</evidence>
<accession>A0A9W7MQU7</accession>
<sequence length="328" mass="36838">MAEQIDDAEFWLPSMILMDDDILMENQNLKNKNEGENRTESLTSSHDFPIEFPYEFDYSYNSFSALSSTPAESVVGSTETDTSDEEDEFLAGLTRRIVHSKTQKLAVSDFSLHKNEKNGGLASSPESTLSVLGSFSSSSNGGSRVAELKLSNDVPENTIFKHGKNQPKIQNHGSVKNPSCGLHLNQNISCNPAQTNHYHGRQMKARNHHHQQMKKDKLMSNVVGKRPSFQVHSVDESSGNRREPAGTDAFFPHKYDNKRHNRRKKSGCPVFLLPAKVVLALNLNVDHTNSFIVSNYVILIPRRNTNSRQENRNGRAVGGLNLPREWTY</sequence>
<dbReference type="OrthoDB" id="983327at2759"/>
<reference evidence="2" key="1">
    <citation type="submission" date="2023-05" db="EMBL/GenBank/DDBJ databases">
        <title>Genome and transcriptome analyses reveal genes involved in the formation of fine ridges on petal epidermal cells in Hibiscus trionum.</title>
        <authorList>
            <person name="Koshimizu S."/>
            <person name="Masuda S."/>
            <person name="Ishii T."/>
            <person name="Shirasu K."/>
            <person name="Hoshino A."/>
            <person name="Arita M."/>
        </authorList>
    </citation>
    <scope>NUCLEOTIDE SEQUENCE</scope>
    <source>
        <strain evidence="2">Hamamatsu line</strain>
    </source>
</reference>
<feature type="compositionally biased region" description="Basic and acidic residues" evidence="1">
    <location>
        <begin position="233"/>
        <end position="255"/>
    </location>
</feature>
<feature type="region of interest" description="Disordered" evidence="1">
    <location>
        <begin position="231"/>
        <end position="262"/>
    </location>
</feature>
<dbReference type="Proteomes" id="UP001165190">
    <property type="component" value="Unassembled WGS sequence"/>
</dbReference>
<name>A0A9W7MQU7_HIBTR</name>
<dbReference type="EMBL" id="BSYR01000069">
    <property type="protein sequence ID" value="GMJ14453.1"/>
    <property type="molecule type" value="Genomic_DNA"/>
</dbReference>
<dbReference type="PANTHER" id="PTHR33356:SF17">
    <property type="entry name" value="TPX2 CENTRAL DOMAIN-CONTAINING PROTEIN"/>
    <property type="match status" value="1"/>
</dbReference>
<keyword evidence="3" id="KW-1185">Reference proteome</keyword>
<protein>
    <submittedName>
        <fullName evidence="2">Uncharacterized protein</fullName>
    </submittedName>
</protein>